<evidence type="ECO:0000256" key="1">
    <source>
        <dbReference type="SAM" id="Phobius"/>
    </source>
</evidence>
<keyword evidence="4" id="KW-1185">Reference proteome</keyword>
<reference evidence="3 4" key="1">
    <citation type="submission" date="2020-07" db="EMBL/GenBank/DDBJ databases">
        <title>Sequencing the genomes of 1000 actinobacteria strains.</title>
        <authorList>
            <person name="Klenk H.-P."/>
        </authorList>
    </citation>
    <scope>NUCLEOTIDE SEQUENCE [LARGE SCALE GENOMIC DNA]</scope>
    <source>
        <strain evidence="3 4">LI1</strain>
    </source>
</reference>
<dbReference type="RefSeq" id="WP_179579494.1">
    <property type="nucleotide sequence ID" value="NZ_JACCFM010000001.1"/>
</dbReference>
<accession>A0A7Z0J6V2</accession>
<dbReference type="PANTHER" id="PTHR36509:SF2">
    <property type="entry name" value="BLL3101 PROTEIN"/>
    <property type="match status" value="1"/>
</dbReference>
<sequence>MATVLAWLAGSGVVQGIIMGATLSFLTAILILNAVGRRITTTVNGWSAIRACGQADNGLLVRAACAKALPLVNVFEEAAYWTTTTDASGQKLAGRYGYVLRFAAGQLPPNDAFWSLTPTDVAGYMVNNSAHRSSVGDRSNLAKNVDGSVDIYLQHQAPAGRERNWLPTPAADFKLMLRVYLPGGSILDGTYQVPPVVKELR</sequence>
<keyword evidence="1" id="KW-0812">Transmembrane</keyword>
<evidence type="ECO:0000313" key="4">
    <source>
        <dbReference type="Proteomes" id="UP000537260"/>
    </source>
</evidence>
<dbReference type="InterPro" id="IPR010621">
    <property type="entry name" value="DUF1214"/>
</dbReference>
<dbReference type="PANTHER" id="PTHR36509">
    <property type="entry name" value="BLL3101 PROTEIN"/>
    <property type="match status" value="1"/>
</dbReference>
<evidence type="ECO:0000313" key="3">
    <source>
        <dbReference type="EMBL" id="NYJ20795.1"/>
    </source>
</evidence>
<feature type="transmembrane region" description="Helical" evidence="1">
    <location>
        <begin position="6"/>
        <end position="32"/>
    </location>
</feature>
<dbReference type="Proteomes" id="UP000537260">
    <property type="component" value="Unassembled WGS sequence"/>
</dbReference>
<proteinExistence type="predicted"/>
<dbReference type="AlphaFoldDB" id="A0A7Z0J6V2"/>
<dbReference type="SUPFAM" id="SSF160935">
    <property type="entry name" value="VPA0735-like"/>
    <property type="match status" value="1"/>
</dbReference>
<protein>
    <recommendedName>
        <fullName evidence="2">DUF1214 domain-containing protein</fullName>
    </recommendedName>
</protein>
<organism evidence="3 4">
    <name type="scientific">Glaciibacter psychrotolerans</name>
    <dbReference type="NCBI Taxonomy" id="670054"/>
    <lineage>
        <taxon>Bacteria</taxon>
        <taxon>Bacillati</taxon>
        <taxon>Actinomycetota</taxon>
        <taxon>Actinomycetes</taxon>
        <taxon>Micrococcales</taxon>
        <taxon>Microbacteriaceae</taxon>
        <taxon>Glaciibacter</taxon>
    </lineage>
</organism>
<keyword evidence="1" id="KW-1133">Transmembrane helix</keyword>
<dbReference type="Gene3D" id="2.60.120.600">
    <property type="entry name" value="Domain of unknown function DUF1214, C-terminal domain"/>
    <property type="match status" value="1"/>
</dbReference>
<name>A0A7Z0J6V2_9MICO</name>
<dbReference type="Pfam" id="PF06742">
    <property type="entry name" value="DUF1214"/>
    <property type="match status" value="1"/>
</dbReference>
<dbReference type="EMBL" id="JACCFM010000001">
    <property type="protein sequence ID" value="NYJ20795.1"/>
    <property type="molecule type" value="Genomic_DNA"/>
</dbReference>
<feature type="domain" description="DUF1214" evidence="2">
    <location>
        <begin position="77"/>
        <end position="182"/>
    </location>
</feature>
<evidence type="ECO:0000259" key="2">
    <source>
        <dbReference type="Pfam" id="PF06742"/>
    </source>
</evidence>
<gene>
    <name evidence="3" type="ORF">HNR05_002586</name>
</gene>
<comment type="caution">
    <text evidence="3">The sequence shown here is derived from an EMBL/GenBank/DDBJ whole genome shotgun (WGS) entry which is preliminary data.</text>
</comment>
<dbReference type="InterPro" id="IPR037049">
    <property type="entry name" value="DUF1214_C_sf"/>
</dbReference>
<keyword evidence="1" id="KW-0472">Membrane</keyword>